<dbReference type="SMART" id="SM00244">
    <property type="entry name" value="PHB"/>
    <property type="match status" value="1"/>
</dbReference>
<feature type="domain" description="Band 7" evidence="8">
    <location>
        <begin position="20"/>
        <end position="178"/>
    </location>
</feature>
<dbReference type="InterPro" id="IPR036013">
    <property type="entry name" value="Band_7/SPFH_dom_sf"/>
</dbReference>
<evidence type="ECO:0000256" key="3">
    <source>
        <dbReference type="ARBA" id="ARBA00017055"/>
    </source>
</evidence>
<evidence type="ECO:0000256" key="2">
    <source>
        <dbReference type="ARBA" id="ARBA00008164"/>
    </source>
</evidence>
<accession>A0A2V4KUM3</accession>
<keyword evidence="5 7" id="KW-1133">Transmembrane helix</keyword>
<dbReference type="SUPFAM" id="SSF117892">
    <property type="entry name" value="Band 7/SPFH domain"/>
    <property type="match status" value="1"/>
</dbReference>
<dbReference type="InterPro" id="IPR050710">
    <property type="entry name" value="Band7/mec-2_domain"/>
</dbReference>
<dbReference type="CDD" id="cd08829">
    <property type="entry name" value="SPFH_paraslipin"/>
    <property type="match status" value="1"/>
</dbReference>
<keyword evidence="4 7" id="KW-0812">Transmembrane</keyword>
<dbReference type="FunFam" id="3.30.479.30:FF:000004">
    <property type="entry name" value="Putative membrane protease family, stomatin"/>
    <property type="match status" value="1"/>
</dbReference>
<dbReference type="AlphaFoldDB" id="A0A2V4KUM3"/>
<feature type="transmembrane region" description="Helical" evidence="7">
    <location>
        <begin position="6"/>
        <end position="25"/>
    </location>
</feature>
<evidence type="ECO:0000256" key="5">
    <source>
        <dbReference type="ARBA" id="ARBA00022989"/>
    </source>
</evidence>
<dbReference type="EMBL" id="QJRX01000006">
    <property type="protein sequence ID" value="PYC23518.1"/>
    <property type="molecule type" value="Genomic_DNA"/>
</dbReference>
<comment type="similarity">
    <text evidence="2">Belongs to the band 7/mec-2 family.</text>
</comment>
<dbReference type="PROSITE" id="PS01270">
    <property type="entry name" value="BAND_7"/>
    <property type="match status" value="1"/>
</dbReference>
<keyword evidence="6 7" id="KW-0472">Membrane</keyword>
<protein>
    <recommendedName>
        <fullName evidence="3">Protein QmcA</fullName>
    </recommendedName>
</protein>
<evidence type="ECO:0000256" key="7">
    <source>
        <dbReference type="SAM" id="Phobius"/>
    </source>
</evidence>
<evidence type="ECO:0000259" key="8">
    <source>
        <dbReference type="SMART" id="SM00244"/>
    </source>
</evidence>
<dbReference type="InterPro" id="IPR001972">
    <property type="entry name" value="Stomatin_HflK_fam"/>
</dbReference>
<dbReference type="GO" id="GO:0005886">
    <property type="term" value="C:plasma membrane"/>
    <property type="evidence" value="ECO:0007669"/>
    <property type="project" value="UniProtKB-ARBA"/>
</dbReference>
<evidence type="ECO:0000313" key="9">
    <source>
        <dbReference type="EMBL" id="PYC23518.1"/>
    </source>
</evidence>
<proteinExistence type="inferred from homology"/>
<dbReference type="InterPro" id="IPR018080">
    <property type="entry name" value="Band_7/stomatin-like_CS"/>
</dbReference>
<comment type="caution">
    <text evidence="9">The sequence shown here is derived from an EMBL/GenBank/DDBJ whole genome shotgun (WGS) entry which is preliminary data.</text>
</comment>
<organism evidence="9 10">
    <name type="scientific">Aquipseudomonas alcaligenes</name>
    <name type="common">Pseudomonas alcaligenes</name>
    <dbReference type="NCBI Taxonomy" id="43263"/>
    <lineage>
        <taxon>Bacteria</taxon>
        <taxon>Pseudomonadati</taxon>
        <taxon>Pseudomonadota</taxon>
        <taxon>Gammaproteobacteria</taxon>
        <taxon>Pseudomonadales</taxon>
        <taxon>Pseudomonadaceae</taxon>
        <taxon>Aquipseudomonas</taxon>
    </lineage>
</organism>
<dbReference type="Pfam" id="PF01145">
    <property type="entry name" value="Band_7"/>
    <property type="match status" value="1"/>
</dbReference>
<evidence type="ECO:0000313" key="10">
    <source>
        <dbReference type="Proteomes" id="UP000248146"/>
    </source>
</evidence>
<dbReference type="Proteomes" id="UP000248146">
    <property type="component" value="Unassembled WGS sequence"/>
</dbReference>
<dbReference type="GO" id="GO:0098552">
    <property type="term" value="C:side of membrane"/>
    <property type="evidence" value="ECO:0007669"/>
    <property type="project" value="UniProtKB-ARBA"/>
</dbReference>
<dbReference type="InterPro" id="IPR001107">
    <property type="entry name" value="Band_7"/>
</dbReference>
<dbReference type="PANTHER" id="PTHR43327:SF10">
    <property type="entry name" value="STOMATIN-LIKE PROTEIN 2, MITOCHONDRIAL"/>
    <property type="match status" value="1"/>
</dbReference>
<dbReference type="OrthoDB" id="9809197at2"/>
<evidence type="ECO:0000256" key="4">
    <source>
        <dbReference type="ARBA" id="ARBA00022692"/>
    </source>
</evidence>
<evidence type="ECO:0000256" key="6">
    <source>
        <dbReference type="ARBA" id="ARBA00023136"/>
    </source>
</evidence>
<evidence type="ECO:0000256" key="1">
    <source>
        <dbReference type="ARBA" id="ARBA00004167"/>
    </source>
</evidence>
<gene>
    <name evidence="9" type="ORF">DMO17_12775</name>
</gene>
<reference evidence="9 10" key="1">
    <citation type="submission" date="2018-06" db="EMBL/GenBank/DDBJ databases">
        <title>Pseudomonas diversity within urban Lake Michigan freshwaters.</title>
        <authorList>
            <person name="Batrich M."/>
            <person name="Hatzopoulos T."/>
            <person name="Putonti C."/>
        </authorList>
    </citation>
    <scope>NUCLEOTIDE SEQUENCE [LARGE SCALE GENOMIC DNA]</scope>
    <source>
        <strain evidence="9 10">MB-090714</strain>
    </source>
</reference>
<dbReference type="Gene3D" id="3.30.479.30">
    <property type="entry name" value="Band 7 domain"/>
    <property type="match status" value="1"/>
</dbReference>
<name>A0A2V4KUM3_AQUAC</name>
<comment type="subcellular location">
    <subcellularLocation>
        <location evidence="1">Membrane</location>
        <topology evidence="1">Single-pass membrane protein</topology>
    </subcellularLocation>
</comment>
<dbReference type="RefSeq" id="WP_110682868.1">
    <property type="nucleotide sequence ID" value="NZ_CP154874.1"/>
</dbReference>
<sequence length="309" mass="33674">MELGSVIFLFVGLAVAVVFMGFKVVPQGYEWTVERFGRYTNTLKPGLNIIVPVMDRIGRKLNVMESVLDIPPQEAISADNAIVTIDAVCFFQVINSAQAAYEVNNLEHAIRNLVMTNIRTVLGSMELDAMLSQRDAINERLLRTVDEATAPWGIKVTRIEIKDISPPADLVEAMASQMKAERLKRAQILEAEGKRQAEILTAEGEKQAQILKAEGERQAAFLEAEARERAAQAEAEATRMVSEAIAQGNVQAVNYFVAQKYVDALGQLASANNSKVVLMPLEASQVIGAVAGIGEIVRATFDGKDGKKA</sequence>
<dbReference type="PANTHER" id="PTHR43327">
    <property type="entry name" value="STOMATIN-LIKE PROTEIN 2, MITOCHONDRIAL"/>
    <property type="match status" value="1"/>
</dbReference>
<dbReference type="PRINTS" id="PR00721">
    <property type="entry name" value="STOMATIN"/>
</dbReference>